<dbReference type="PATRIC" id="fig|1001994.6.peg.831"/>
<evidence type="ECO:0000313" key="2">
    <source>
        <dbReference type="Proteomes" id="UP000004440"/>
    </source>
</evidence>
<gene>
    <name evidence="1" type="ORF">MY1_0843</name>
</gene>
<accession>F9CWF3</accession>
<keyword evidence="2" id="KW-1185">Reference proteome</keyword>
<dbReference type="Proteomes" id="UP000004440">
    <property type="component" value="Unassembled WGS sequence"/>
</dbReference>
<evidence type="ECO:0000313" key="1">
    <source>
        <dbReference type="EMBL" id="EGP93605.1"/>
    </source>
</evidence>
<name>F9CWF3_9ARCH</name>
<reference evidence="1 2" key="1">
    <citation type="journal article" date="2011" name="J. Bacteriol.">
        <title>Genome Sequence of an Ammonia-Oxidizing Soil Archaeon, "Candidatus Nitrosoarchaeum koreensis" MY1.</title>
        <authorList>
            <person name="Kim B.K."/>
            <person name="Jung M.Y."/>
            <person name="Yu D.S."/>
            <person name="Park S.J."/>
            <person name="Oh T.K."/>
            <person name="Rhee S.K."/>
            <person name="Kim J.F."/>
        </authorList>
    </citation>
    <scope>NUCLEOTIDE SEQUENCE [LARGE SCALE GENOMIC DNA]</scope>
    <source>
        <strain evidence="1 2">MY1</strain>
    </source>
</reference>
<dbReference type="EMBL" id="AFPU01000001">
    <property type="protein sequence ID" value="EGP93605.1"/>
    <property type="molecule type" value="Genomic_DNA"/>
</dbReference>
<dbReference type="AlphaFoldDB" id="F9CWF3"/>
<protein>
    <submittedName>
        <fullName evidence="1">Uncharacterized protein</fullName>
    </submittedName>
</protein>
<proteinExistence type="predicted"/>
<comment type="caution">
    <text evidence="1">The sequence shown here is derived from an EMBL/GenBank/DDBJ whole genome shotgun (WGS) entry which is preliminary data.</text>
</comment>
<sequence>MSVSDANYRATLVILNDIESHGLVQFNEQYCDEEFFKNFLEFEKDFSNSFHDVARSLGSQNQETMVFAIYSEMSFIMSHLDVINKFLKIIVNPAKLKGGFDENTSLYQMVTKICNKMQYSEKLKNSIRGMFLLGFRNAITTQQYRIYQNDDLVIFPNDENLKKHFSIKDLTDYSLQVISMLEAMIDWSNGGKKSVDNSTNALYSLVDDMKRQVELLDKKLDRLC</sequence>
<organism evidence="1 2">
    <name type="scientific">Nitrosarchaeum koreense MY1</name>
    <dbReference type="NCBI Taxonomy" id="1001994"/>
    <lineage>
        <taxon>Archaea</taxon>
        <taxon>Nitrososphaerota</taxon>
        <taxon>Nitrososphaeria</taxon>
        <taxon>Nitrosopumilales</taxon>
        <taxon>Nitrosopumilaceae</taxon>
        <taxon>Nitrosarchaeum</taxon>
    </lineage>
</organism>